<name>A0A518GZG9_9BACT</name>
<dbReference type="InterPro" id="IPR046534">
    <property type="entry name" value="DUF6599"/>
</dbReference>
<dbReference type="AlphaFoldDB" id="A0A518GZG9"/>
<evidence type="ECO:0000313" key="5">
    <source>
        <dbReference type="Proteomes" id="UP000317835"/>
    </source>
</evidence>
<keyword evidence="1" id="KW-0175">Coiled coil</keyword>
<proteinExistence type="predicted"/>
<feature type="region of interest" description="Disordered" evidence="2">
    <location>
        <begin position="396"/>
        <end position="435"/>
    </location>
</feature>
<keyword evidence="5" id="KW-1185">Reference proteome</keyword>
<organism evidence="4 5">
    <name type="scientific">Tautonia plasticadhaerens</name>
    <dbReference type="NCBI Taxonomy" id="2527974"/>
    <lineage>
        <taxon>Bacteria</taxon>
        <taxon>Pseudomonadati</taxon>
        <taxon>Planctomycetota</taxon>
        <taxon>Planctomycetia</taxon>
        <taxon>Isosphaerales</taxon>
        <taxon>Isosphaeraceae</taxon>
        <taxon>Tautonia</taxon>
    </lineage>
</organism>
<protein>
    <submittedName>
        <fullName evidence="4">Uncharacterized protein</fullName>
    </submittedName>
</protein>
<evidence type="ECO:0000256" key="1">
    <source>
        <dbReference type="SAM" id="Coils"/>
    </source>
</evidence>
<keyword evidence="3" id="KW-1133">Transmembrane helix</keyword>
<dbReference type="Pfam" id="PF20244">
    <property type="entry name" value="DUF6599"/>
    <property type="match status" value="1"/>
</dbReference>
<keyword evidence="3" id="KW-0472">Membrane</keyword>
<accession>A0A518GZG9</accession>
<dbReference type="OrthoDB" id="245717at2"/>
<feature type="transmembrane region" description="Helical" evidence="3">
    <location>
        <begin position="62"/>
        <end position="83"/>
    </location>
</feature>
<evidence type="ECO:0000256" key="3">
    <source>
        <dbReference type="SAM" id="Phobius"/>
    </source>
</evidence>
<feature type="coiled-coil region" evidence="1">
    <location>
        <begin position="103"/>
        <end position="130"/>
    </location>
</feature>
<evidence type="ECO:0000313" key="4">
    <source>
        <dbReference type="EMBL" id="QDV33962.1"/>
    </source>
</evidence>
<dbReference type="Proteomes" id="UP000317835">
    <property type="component" value="Chromosome"/>
</dbReference>
<evidence type="ECO:0000256" key="2">
    <source>
        <dbReference type="SAM" id="MobiDB-lite"/>
    </source>
</evidence>
<keyword evidence="3" id="KW-0812">Transmembrane</keyword>
<sequence length="584" mass="63471">MEQPTGSFSVLQDWFLADPLWALAALSCVIALATTPIAFVLLGRKEYLNTRRGRSYRRPEWWSVVCGMALVMGVPGIILALLVKSQHFDEDRYAFDPNETWSVVEQGRQYRNARELSEAAEREFTRLQEERRLLVEGVKAVDEAMIGLRAAAATSPPTAEAIPEVLETLATIRKAVGVDAPQQLLDETAPPIELARNAPPTMPYPYMMPPPGFDWGAQAVAAGAPPAAPPGPGLTPAELQAELAQVPEPQRELAALLPLSDLPEGWEIGQSGERYLESFNAGNLYEKIDGRAESFVQYDVVGMAYTFYHPEGNPANEVQLYIFELSNPLNALGKYGTERPEEVEPLELGTAGYASGTSVFFHAKSYYVQIVPTSESEEFRDFALALARRISNDVIPGSAPEDEAVAPTALASSEGGGPTGSAEAPPAEPEEEEADPTVLFTLLPEGPGRSNEQYVSQDVFGYAFLSNVFMASYSQGDLTWQAFIRPYADPGRAREVFDQYRAEAEAFDAEIREVEHDSADSMFIAENFGLIDVIFLKGNAFGGVNGASDPESARAFADAFLSSLPETVPHFDAPDAEAAPAEGE</sequence>
<reference evidence="4 5" key="1">
    <citation type="submission" date="2019-02" db="EMBL/GenBank/DDBJ databases">
        <title>Deep-cultivation of Planctomycetes and their phenomic and genomic characterization uncovers novel biology.</title>
        <authorList>
            <person name="Wiegand S."/>
            <person name="Jogler M."/>
            <person name="Boedeker C."/>
            <person name="Pinto D."/>
            <person name="Vollmers J."/>
            <person name="Rivas-Marin E."/>
            <person name="Kohn T."/>
            <person name="Peeters S.H."/>
            <person name="Heuer A."/>
            <person name="Rast P."/>
            <person name="Oberbeckmann S."/>
            <person name="Bunk B."/>
            <person name="Jeske O."/>
            <person name="Meyerdierks A."/>
            <person name="Storesund J.E."/>
            <person name="Kallscheuer N."/>
            <person name="Luecker S."/>
            <person name="Lage O.M."/>
            <person name="Pohl T."/>
            <person name="Merkel B.J."/>
            <person name="Hornburger P."/>
            <person name="Mueller R.-W."/>
            <person name="Bruemmer F."/>
            <person name="Labrenz M."/>
            <person name="Spormann A.M."/>
            <person name="Op den Camp H."/>
            <person name="Overmann J."/>
            <person name="Amann R."/>
            <person name="Jetten M.S.M."/>
            <person name="Mascher T."/>
            <person name="Medema M.H."/>
            <person name="Devos D.P."/>
            <person name="Kaster A.-K."/>
            <person name="Ovreas L."/>
            <person name="Rohde M."/>
            <person name="Galperin M.Y."/>
            <person name="Jogler C."/>
        </authorList>
    </citation>
    <scope>NUCLEOTIDE SEQUENCE [LARGE SCALE GENOMIC DNA]</scope>
    <source>
        <strain evidence="4 5">ElP</strain>
    </source>
</reference>
<dbReference type="RefSeq" id="WP_145268492.1">
    <property type="nucleotide sequence ID" value="NZ_CP036426.1"/>
</dbReference>
<gene>
    <name evidence="4" type="ORF">ElP_18430</name>
</gene>
<dbReference type="EMBL" id="CP036426">
    <property type="protein sequence ID" value="QDV33962.1"/>
    <property type="molecule type" value="Genomic_DNA"/>
</dbReference>
<dbReference type="KEGG" id="tpla:ElP_18430"/>
<feature type="transmembrane region" description="Helical" evidence="3">
    <location>
        <begin position="20"/>
        <end position="42"/>
    </location>
</feature>